<evidence type="ECO:0000313" key="4">
    <source>
        <dbReference type="Proteomes" id="UP001530377"/>
    </source>
</evidence>
<dbReference type="AlphaFoldDB" id="A0ABD3SDV6"/>
<keyword evidence="1" id="KW-0677">Repeat</keyword>
<evidence type="ECO:0000313" key="3">
    <source>
        <dbReference type="EMBL" id="KAL3822729.1"/>
    </source>
</evidence>
<feature type="repeat" description="PPR" evidence="2">
    <location>
        <begin position="830"/>
        <end position="864"/>
    </location>
</feature>
<sequence length="1131" mass="122578">ITAPGGEYLGNIRYEVYDTHNFNTTLPAHAVHIADAEEEELNQPELCTFDIIMVKYTSAALVILTTAKLGAALTSVSALTNLSCKKTNTRCPHINSRRYSAIPYDEFGENFDERDVVLPSFPTGSLLDLPEDNQAEVDALLAKKEKRRVARLQRARPSNYQVTLPLGGSLVQPPPLSTYEANEGDSASTIEALASLVAKGQEIAVSNTIGMSLRQVYSGRKLSELALDVDTMRYQSFEDELQGRRVDGEEGAQDSGAVQVLQTSTLEMLKESFDGVVVSSVARGGLAWQSGVRAGDILTATSATIGSKLWPKSTLDGVRSAISSRKVILPTMDFEFRRLASDESDDVEAVQCFELSLSRPIGINVEETEDGYVTIMGISDKAAPVVKKNLRVGDRVVSVESSVGAQMWDVYSVDGLTSAVTSRLPGQPVRILFERISEADRIAATVVQPPAAPAASIISNPVVGFRQAGKSAVVPALVSSSTATQMQRKMLLSRSRDLLRTYIARNEVTKNVKVADRVLEAVMDATAILDGKTLNLIMKAYNTCNDAAKAIEIFEEVFGLAGDGSERKVESIYGGKLLADITALNIFNISALLHAHAIRGDYESAIRVIAALEGKTDFSIKGIKSRSWSGLGDPLTMLPDTQMYNIALAAAAKRGTMEGLLAASEIFDSMPNPSLNIPPFGKPAKNLVTFNTMIDAFANAGQYQNAFDVFQSLKKSSLRPDKVSFTSLIKASIKSGDLEKAKDLLDDMKWIGIQPDLVTYNNIIESLCKANRLFEAKDLVNEMERARVSPDSMTYGLLMNGLLKAKKPGPCLTLFESAYADERTAALTENVKLYTTAISAAAALGDHERALELVSRMNLAGVKPNKKTLTALMGACIAGRNYGTAVKIFYTIKNPDSYAISAGLRALCLMGKFDAALELITDHRSGQNVLSGKQVLTGYNNLLQEALSSGEFNIAREALSGLLRAGYIPSKLTFNAIIEALNLQSDMPLSSAAMKKSNVSKQSDGTFQFLLFVLDSLEERKLAVDSAFYSSILILAAHAGGLKKRIAFLLSRSRKMGHQKVISLPEKLSLDESASSLVKWDDLFQNYSSYKEDLGKSKLLPSIRVTTKDLGRVLAAEQAVAYRGGRVSPSR</sequence>
<protein>
    <recommendedName>
        <fullName evidence="5">PDZ domain-containing protein</fullName>
    </recommendedName>
</protein>
<dbReference type="Proteomes" id="UP001530377">
    <property type="component" value="Unassembled WGS sequence"/>
</dbReference>
<dbReference type="Pfam" id="PF13812">
    <property type="entry name" value="PPR_3"/>
    <property type="match status" value="1"/>
</dbReference>
<dbReference type="PANTHER" id="PTHR47447">
    <property type="entry name" value="OS03G0856100 PROTEIN"/>
    <property type="match status" value="1"/>
</dbReference>
<evidence type="ECO:0000256" key="2">
    <source>
        <dbReference type="PROSITE-ProRule" id="PRU00708"/>
    </source>
</evidence>
<dbReference type="EMBL" id="JALLPB020000057">
    <property type="protein sequence ID" value="KAL3822729.1"/>
    <property type="molecule type" value="Genomic_DNA"/>
</dbReference>
<organism evidence="3 4">
    <name type="scientific">Cyclostephanos tholiformis</name>
    <dbReference type="NCBI Taxonomy" id="382380"/>
    <lineage>
        <taxon>Eukaryota</taxon>
        <taxon>Sar</taxon>
        <taxon>Stramenopiles</taxon>
        <taxon>Ochrophyta</taxon>
        <taxon>Bacillariophyta</taxon>
        <taxon>Coscinodiscophyceae</taxon>
        <taxon>Thalassiosirophycidae</taxon>
        <taxon>Stephanodiscales</taxon>
        <taxon>Stephanodiscaceae</taxon>
        <taxon>Cyclostephanos</taxon>
    </lineage>
</organism>
<feature type="repeat" description="PPR" evidence="2">
    <location>
        <begin position="756"/>
        <end position="790"/>
    </location>
</feature>
<name>A0ABD3SDV6_9STRA</name>
<evidence type="ECO:0000256" key="1">
    <source>
        <dbReference type="ARBA" id="ARBA00022737"/>
    </source>
</evidence>
<keyword evidence="4" id="KW-1185">Reference proteome</keyword>
<dbReference type="Pfam" id="PF13041">
    <property type="entry name" value="PPR_2"/>
    <property type="match status" value="2"/>
</dbReference>
<feature type="repeat" description="PPR" evidence="2">
    <location>
        <begin position="686"/>
        <end position="720"/>
    </location>
</feature>
<dbReference type="InterPro" id="IPR002885">
    <property type="entry name" value="PPR_rpt"/>
</dbReference>
<gene>
    <name evidence="3" type="ORF">ACHAXA_000994</name>
</gene>
<proteinExistence type="predicted"/>
<feature type="repeat" description="PPR" evidence="2">
    <location>
        <begin position="721"/>
        <end position="755"/>
    </location>
</feature>
<dbReference type="PROSITE" id="PS51375">
    <property type="entry name" value="PPR"/>
    <property type="match status" value="4"/>
</dbReference>
<dbReference type="Gene3D" id="1.25.40.10">
    <property type="entry name" value="Tetratricopeptide repeat domain"/>
    <property type="match status" value="3"/>
</dbReference>
<reference evidence="3 4" key="1">
    <citation type="submission" date="2024-10" db="EMBL/GenBank/DDBJ databases">
        <title>Updated reference genomes for cyclostephanoid diatoms.</title>
        <authorList>
            <person name="Roberts W.R."/>
            <person name="Alverson A.J."/>
        </authorList>
    </citation>
    <scope>NUCLEOTIDE SEQUENCE [LARGE SCALE GENOMIC DNA]</scope>
    <source>
        <strain evidence="3 4">AJA228-03</strain>
    </source>
</reference>
<feature type="non-terminal residue" evidence="3">
    <location>
        <position position="1"/>
    </location>
</feature>
<accession>A0ABD3SDV6</accession>
<comment type="caution">
    <text evidence="3">The sequence shown here is derived from an EMBL/GenBank/DDBJ whole genome shotgun (WGS) entry which is preliminary data.</text>
</comment>
<dbReference type="PANTHER" id="PTHR47447:SF17">
    <property type="entry name" value="OS12G0638900 PROTEIN"/>
    <property type="match status" value="1"/>
</dbReference>
<dbReference type="InterPro" id="IPR011990">
    <property type="entry name" value="TPR-like_helical_dom_sf"/>
</dbReference>
<dbReference type="NCBIfam" id="TIGR00756">
    <property type="entry name" value="PPR"/>
    <property type="match status" value="3"/>
</dbReference>
<evidence type="ECO:0008006" key="5">
    <source>
        <dbReference type="Google" id="ProtNLM"/>
    </source>
</evidence>